<dbReference type="EMBL" id="UINC01006613">
    <property type="protein sequence ID" value="SVA28605.1"/>
    <property type="molecule type" value="Genomic_DNA"/>
</dbReference>
<keyword evidence="1" id="KW-1133">Transmembrane helix</keyword>
<sequence>MTPESDGFAARYDRMIEKSGSWVFKTLLLIIAFVVVVGLILQSNS</sequence>
<reference evidence="2" key="1">
    <citation type="submission" date="2018-05" db="EMBL/GenBank/DDBJ databases">
        <authorList>
            <person name="Lanie J.A."/>
            <person name="Ng W.-L."/>
            <person name="Kazmierczak K.M."/>
            <person name="Andrzejewski T.M."/>
            <person name="Davidsen T.M."/>
            <person name="Wayne K.J."/>
            <person name="Tettelin H."/>
            <person name="Glass J.I."/>
            <person name="Rusch D."/>
            <person name="Podicherti R."/>
            <person name="Tsui H.-C.T."/>
            <person name="Winkler M.E."/>
        </authorList>
    </citation>
    <scope>NUCLEOTIDE SEQUENCE</scope>
</reference>
<evidence type="ECO:0000313" key="2">
    <source>
        <dbReference type="EMBL" id="SVA28605.1"/>
    </source>
</evidence>
<evidence type="ECO:0000256" key="1">
    <source>
        <dbReference type="SAM" id="Phobius"/>
    </source>
</evidence>
<organism evidence="2">
    <name type="scientific">marine metagenome</name>
    <dbReference type="NCBI Taxonomy" id="408172"/>
    <lineage>
        <taxon>unclassified sequences</taxon>
        <taxon>metagenomes</taxon>
        <taxon>ecological metagenomes</taxon>
    </lineage>
</organism>
<protein>
    <submittedName>
        <fullName evidence="2">Uncharacterized protein</fullName>
    </submittedName>
</protein>
<feature type="transmembrane region" description="Helical" evidence="1">
    <location>
        <begin position="22"/>
        <end position="41"/>
    </location>
</feature>
<keyword evidence="1" id="KW-0812">Transmembrane</keyword>
<keyword evidence="1" id="KW-0472">Membrane</keyword>
<dbReference type="AlphaFoldDB" id="A0A381UKA8"/>
<accession>A0A381UKA8</accession>
<gene>
    <name evidence="2" type="ORF">METZ01_LOCUS81459</name>
</gene>
<name>A0A381UKA8_9ZZZZ</name>
<proteinExistence type="predicted"/>